<evidence type="ECO:0000313" key="1">
    <source>
        <dbReference type="EMBL" id="KAL3393796.1"/>
    </source>
</evidence>
<dbReference type="Proteomes" id="UP001627154">
    <property type="component" value="Unassembled WGS sequence"/>
</dbReference>
<accession>A0ABD2WL30</accession>
<evidence type="ECO:0000313" key="2">
    <source>
        <dbReference type="Proteomes" id="UP001627154"/>
    </source>
</evidence>
<sequence>MYKFLFSRARISRAKKKNKKTAQRNYLRKANGRVVVGAARSSCITRADDESIDLLYVAACCTPCGRKKKKLLRYFSATSTTVWHAKYPFCPAHYFRRKV</sequence>
<dbReference type="AlphaFoldDB" id="A0ABD2WL30"/>
<gene>
    <name evidence="1" type="ORF">TKK_012034</name>
</gene>
<keyword evidence="2" id="KW-1185">Reference proteome</keyword>
<comment type="caution">
    <text evidence="1">The sequence shown here is derived from an EMBL/GenBank/DDBJ whole genome shotgun (WGS) entry which is preliminary data.</text>
</comment>
<name>A0ABD2WL30_9HYME</name>
<dbReference type="EMBL" id="JBJJXI010000096">
    <property type="protein sequence ID" value="KAL3393796.1"/>
    <property type="molecule type" value="Genomic_DNA"/>
</dbReference>
<proteinExistence type="predicted"/>
<protein>
    <submittedName>
        <fullName evidence="1">Uncharacterized protein</fullName>
    </submittedName>
</protein>
<reference evidence="1 2" key="1">
    <citation type="journal article" date="2024" name="bioRxiv">
        <title>A reference genome for Trichogramma kaykai: A tiny desert-dwelling parasitoid wasp with competing sex-ratio distorters.</title>
        <authorList>
            <person name="Culotta J."/>
            <person name="Lindsey A.R."/>
        </authorList>
    </citation>
    <scope>NUCLEOTIDE SEQUENCE [LARGE SCALE GENOMIC DNA]</scope>
    <source>
        <strain evidence="1 2">KSX58</strain>
    </source>
</reference>
<organism evidence="1 2">
    <name type="scientific">Trichogramma kaykai</name>
    <dbReference type="NCBI Taxonomy" id="54128"/>
    <lineage>
        <taxon>Eukaryota</taxon>
        <taxon>Metazoa</taxon>
        <taxon>Ecdysozoa</taxon>
        <taxon>Arthropoda</taxon>
        <taxon>Hexapoda</taxon>
        <taxon>Insecta</taxon>
        <taxon>Pterygota</taxon>
        <taxon>Neoptera</taxon>
        <taxon>Endopterygota</taxon>
        <taxon>Hymenoptera</taxon>
        <taxon>Apocrita</taxon>
        <taxon>Proctotrupomorpha</taxon>
        <taxon>Chalcidoidea</taxon>
        <taxon>Trichogrammatidae</taxon>
        <taxon>Trichogramma</taxon>
    </lineage>
</organism>